<organism evidence="8 9">
    <name type="scientific">Delftia lacustris</name>
    <dbReference type="NCBI Taxonomy" id="558537"/>
    <lineage>
        <taxon>Bacteria</taxon>
        <taxon>Pseudomonadati</taxon>
        <taxon>Pseudomonadota</taxon>
        <taxon>Betaproteobacteria</taxon>
        <taxon>Burkholderiales</taxon>
        <taxon>Comamonadaceae</taxon>
        <taxon>Delftia</taxon>
    </lineage>
</organism>
<dbReference type="SMART" id="SM01009">
    <property type="entry name" value="AlkA_N"/>
    <property type="match status" value="1"/>
</dbReference>
<dbReference type="AlphaFoldDB" id="A0A1H3M7J9"/>
<accession>A0A1H3M7J9</accession>
<dbReference type="GO" id="GO:0008725">
    <property type="term" value="F:DNA-3-methyladenine glycosylase activity"/>
    <property type="evidence" value="ECO:0007669"/>
    <property type="project" value="TreeGrafter"/>
</dbReference>
<evidence type="ECO:0000256" key="2">
    <source>
        <dbReference type="ARBA" id="ARBA00012000"/>
    </source>
</evidence>
<dbReference type="SMART" id="SM00478">
    <property type="entry name" value="ENDO3c"/>
    <property type="match status" value="1"/>
</dbReference>
<proteinExistence type="predicted"/>
<keyword evidence="4" id="KW-0234">DNA repair</keyword>
<gene>
    <name evidence="8" type="ORF">SAMN05421547_107139</name>
</gene>
<evidence type="ECO:0000256" key="3">
    <source>
        <dbReference type="ARBA" id="ARBA00022763"/>
    </source>
</evidence>
<protein>
    <recommendedName>
        <fullName evidence="2">DNA-3-methyladenine glycosylase II</fullName>
        <ecNumber evidence="2">3.2.2.21</ecNumber>
    </recommendedName>
</protein>
<dbReference type="GO" id="GO:0006307">
    <property type="term" value="P:DNA alkylation repair"/>
    <property type="evidence" value="ECO:0007669"/>
    <property type="project" value="TreeGrafter"/>
</dbReference>
<name>A0A1H3M7J9_9BURK</name>
<dbReference type="InterPro" id="IPR011257">
    <property type="entry name" value="DNA_glycosylase"/>
</dbReference>
<dbReference type="RefSeq" id="WP_074921607.1">
    <property type="nucleotide sequence ID" value="NZ_CP141274.1"/>
</dbReference>
<dbReference type="GO" id="GO:0043916">
    <property type="term" value="F:DNA-7-methylguanine glycosylase activity"/>
    <property type="evidence" value="ECO:0007669"/>
    <property type="project" value="TreeGrafter"/>
</dbReference>
<keyword evidence="3" id="KW-0227">DNA damage</keyword>
<dbReference type="GO" id="GO:0005737">
    <property type="term" value="C:cytoplasm"/>
    <property type="evidence" value="ECO:0007669"/>
    <property type="project" value="TreeGrafter"/>
</dbReference>
<evidence type="ECO:0000259" key="7">
    <source>
        <dbReference type="SMART" id="SM01009"/>
    </source>
</evidence>
<dbReference type="Gene3D" id="1.10.1670.40">
    <property type="match status" value="1"/>
</dbReference>
<dbReference type="InterPro" id="IPR003265">
    <property type="entry name" value="HhH-GPD_domain"/>
</dbReference>
<sequence>MSGQGQGPGQGRGTGQTYQTQQQLTLPAGYRMTEFWGFHRRDAQRLSECDLQDGGTIRMHKGLMWKGLPTLLTLELTPQCEEAAVVQARWRLPAGAGAITGMDDVLAAMLRRMFGLSQDVGEFERRFGRHERLGPLLARQPGLHVPAACTPWEALSWAVTGQQISVAAAVSLRRRLIAAAGQPVALHDGHADAPQQLWCMPEAAQVAQLSEDDLRAAGFSRSKTHTLRLLAQAVQSGELPLDDWAAMPELPASEISRRLLALKGVGPWTVNYMLLRGYGHLDGPLHGDVAVRRALARLLETESVDAAQTELWLRDFAPWRALVAAHLWASLSSTAF</sequence>
<dbReference type="GeneID" id="94694205"/>
<evidence type="ECO:0000256" key="5">
    <source>
        <dbReference type="SAM" id="MobiDB-lite"/>
    </source>
</evidence>
<reference evidence="8 9" key="1">
    <citation type="submission" date="2016-10" db="EMBL/GenBank/DDBJ databases">
        <authorList>
            <person name="de Groot N.N."/>
        </authorList>
    </citation>
    <scope>NUCLEOTIDE SEQUENCE [LARGE SCALE GENOMIC DNA]</scope>
    <source>
        <strain evidence="8 9">LMG 24775</strain>
    </source>
</reference>
<evidence type="ECO:0000256" key="1">
    <source>
        <dbReference type="ARBA" id="ARBA00000086"/>
    </source>
</evidence>
<feature type="compositionally biased region" description="Gly residues" evidence="5">
    <location>
        <begin position="1"/>
        <end position="14"/>
    </location>
</feature>
<evidence type="ECO:0000313" key="9">
    <source>
        <dbReference type="Proteomes" id="UP000183417"/>
    </source>
</evidence>
<feature type="region of interest" description="Disordered" evidence="5">
    <location>
        <begin position="1"/>
        <end position="23"/>
    </location>
</feature>
<dbReference type="PANTHER" id="PTHR43003:SF13">
    <property type="entry name" value="DNA-3-METHYLADENINE GLYCOSYLASE 2"/>
    <property type="match status" value="1"/>
</dbReference>
<evidence type="ECO:0000256" key="4">
    <source>
        <dbReference type="ARBA" id="ARBA00023204"/>
    </source>
</evidence>
<dbReference type="EC" id="3.2.2.21" evidence="2"/>
<dbReference type="EMBL" id="FNPE01000007">
    <property type="protein sequence ID" value="SDY72179.1"/>
    <property type="molecule type" value="Genomic_DNA"/>
</dbReference>
<dbReference type="PANTHER" id="PTHR43003">
    <property type="entry name" value="DNA-3-METHYLADENINE GLYCOSYLASE"/>
    <property type="match status" value="1"/>
</dbReference>
<dbReference type="SUPFAM" id="SSF48150">
    <property type="entry name" value="DNA-glycosylase"/>
    <property type="match status" value="1"/>
</dbReference>
<evidence type="ECO:0000259" key="6">
    <source>
        <dbReference type="SMART" id="SM00478"/>
    </source>
</evidence>
<dbReference type="GO" id="GO:0006285">
    <property type="term" value="P:base-excision repair, AP site formation"/>
    <property type="evidence" value="ECO:0007669"/>
    <property type="project" value="TreeGrafter"/>
</dbReference>
<feature type="domain" description="DNA-3-methyladenine glycosylase AlkA N-terminal" evidence="7">
    <location>
        <begin position="23"/>
        <end position="150"/>
    </location>
</feature>
<dbReference type="CDD" id="cd00056">
    <property type="entry name" value="ENDO3c"/>
    <property type="match status" value="1"/>
</dbReference>
<evidence type="ECO:0000313" key="8">
    <source>
        <dbReference type="EMBL" id="SDY72179.1"/>
    </source>
</evidence>
<dbReference type="Pfam" id="PF00730">
    <property type="entry name" value="HhH-GPD"/>
    <property type="match status" value="1"/>
</dbReference>
<dbReference type="GO" id="GO:0032993">
    <property type="term" value="C:protein-DNA complex"/>
    <property type="evidence" value="ECO:0007669"/>
    <property type="project" value="TreeGrafter"/>
</dbReference>
<dbReference type="InterPro" id="IPR010316">
    <property type="entry name" value="AlkA_N"/>
</dbReference>
<dbReference type="GO" id="GO:0032131">
    <property type="term" value="F:alkylated DNA binding"/>
    <property type="evidence" value="ECO:0007669"/>
    <property type="project" value="TreeGrafter"/>
</dbReference>
<dbReference type="Proteomes" id="UP000183417">
    <property type="component" value="Unassembled WGS sequence"/>
</dbReference>
<comment type="catalytic activity">
    <reaction evidence="1">
        <text>Hydrolysis of alkylated DNA, releasing 3-methyladenine, 3-methylguanine, 7-methylguanine and 7-methyladenine.</text>
        <dbReference type="EC" id="3.2.2.21"/>
    </reaction>
</comment>
<dbReference type="InterPro" id="IPR051912">
    <property type="entry name" value="Alkylbase_DNA_Glycosylase/TA"/>
</dbReference>
<feature type="domain" description="HhH-GPD" evidence="6">
    <location>
        <begin position="160"/>
        <end position="332"/>
    </location>
</feature>
<dbReference type="Gene3D" id="1.10.340.30">
    <property type="entry name" value="Hypothetical protein, domain 2"/>
    <property type="match status" value="1"/>
</dbReference>